<evidence type="ECO:0000259" key="12">
    <source>
        <dbReference type="Pfam" id="PF05173"/>
    </source>
</evidence>
<dbReference type="Pfam" id="PF01113">
    <property type="entry name" value="DapB_N"/>
    <property type="match status" value="1"/>
</dbReference>
<sequence>MKVILNGCNGSMGQVVVQVIKRQEDIEVVAGIDRYPEAKSNDFPVYKSFSGLSFRGDLIMDFSRPEALGDILKYALETRTPVLIATTGHDERAKKSIEEAAEMIPIFMSSNLSLGINLLIKLVKQAAAFLGDAFDIEIIEKHHNKKVDAPSGTAITIARNINEVFDGAKEFIYGRQSKAQKRDSKEIGIHAIRGGTIVGEHTVIFAGQDEILEISHYAHSREIFAIGAIKAARFLINQNPGLYGMDDLVNNI</sequence>
<proteinExistence type="inferred from homology"/>
<dbReference type="Gene3D" id="3.30.360.10">
    <property type="entry name" value="Dihydrodipicolinate Reductase, domain 2"/>
    <property type="match status" value="1"/>
</dbReference>
<feature type="binding site" evidence="9">
    <location>
        <position position="34"/>
    </location>
    <ligand>
        <name>NADP(+)</name>
        <dbReference type="ChEBI" id="CHEBI:58349"/>
    </ligand>
</feature>
<dbReference type="EMBL" id="CP059066">
    <property type="protein sequence ID" value="QSQ10417.1"/>
    <property type="molecule type" value="Genomic_DNA"/>
</dbReference>
<evidence type="ECO:0000313" key="13">
    <source>
        <dbReference type="EMBL" id="QSQ10417.1"/>
    </source>
</evidence>
<keyword evidence="7 9" id="KW-0520">NAD</keyword>
<dbReference type="GO" id="GO:0050661">
    <property type="term" value="F:NADP binding"/>
    <property type="evidence" value="ECO:0007669"/>
    <property type="project" value="UniProtKB-UniRule"/>
</dbReference>
<feature type="binding site" evidence="9">
    <location>
        <begin position="7"/>
        <end position="12"/>
    </location>
    <ligand>
        <name>NAD(+)</name>
        <dbReference type="ChEBI" id="CHEBI:57540"/>
    </ligand>
</feature>
<feature type="binding site" evidence="9">
    <location>
        <position position="143"/>
    </location>
    <ligand>
        <name>(S)-2,3,4,5-tetrahydrodipicolinate</name>
        <dbReference type="ChEBI" id="CHEBI:16845"/>
    </ligand>
</feature>
<evidence type="ECO:0000259" key="11">
    <source>
        <dbReference type="Pfam" id="PF01113"/>
    </source>
</evidence>
<dbReference type="GO" id="GO:0016726">
    <property type="term" value="F:oxidoreductase activity, acting on CH or CH2 groups, NAD or NADP as acceptor"/>
    <property type="evidence" value="ECO:0007669"/>
    <property type="project" value="UniProtKB-UniRule"/>
</dbReference>
<evidence type="ECO:0000256" key="2">
    <source>
        <dbReference type="ARBA" id="ARBA00022490"/>
    </source>
</evidence>
<dbReference type="HAMAP" id="MF_00102">
    <property type="entry name" value="DapB"/>
    <property type="match status" value="1"/>
</dbReference>
<comment type="subcellular location">
    <subcellularLocation>
        <location evidence="9">Cytoplasm</location>
    </subcellularLocation>
</comment>
<dbReference type="InterPro" id="IPR022664">
    <property type="entry name" value="DapB_N_CS"/>
</dbReference>
<dbReference type="GO" id="GO:0005829">
    <property type="term" value="C:cytosol"/>
    <property type="evidence" value="ECO:0007669"/>
    <property type="project" value="TreeGrafter"/>
</dbReference>
<dbReference type="PANTHER" id="PTHR20836:SF7">
    <property type="entry name" value="4-HYDROXY-TETRAHYDRODIPICOLINATE REDUCTASE"/>
    <property type="match status" value="1"/>
</dbReference>
<dbReference type="NCBIfam" id="TIGR00036">
    <property type="entry name" value="dapB"/>
    <property type="match status" value="1"/>
</dbReference>
<dbReference type="FunFam" id="3.30.360.10:FF:000004">
    <property type="entry name" value="4-hydroxy-tetrahydrodipicolinate reductase"/>
    <property type="match status" value="1"/>
</dbReference>
<dbReference type="GO" id="GO:0019877">
    <property type="term" value="P:diaminopimelate biosynthetic process"/>
    <property type="evidence" value="ECO:0007669"/>
    <property type="project" value="UniProtKB-UniRule"/>
</dbReference>
<evidence type="ECO:0000313" key="14">
    <source>
        <dbReference type="Proteomes" id="UP000662904"/>
    </source>
</evidence>
<feature type="binding site" evidence="9">
    <location>
        <begin position="109"/>
        <end position="112"/>
    </location>
    <ligand>
        <name>NAD(+)</name>
        <dbReference type="ChEBI" id="CHEBI:57540"/>
    </ligand>
</feature>
<feature type="domain" description="Dihydrodipicolinate reductase N-terminal" evidence="11">
    <location>
        <begin position="1"/>
        <end position="111"/>
    </location>
</feature>
<feature type="binding site" evidence="9">
    <location>
        <begin position="152"/>
        <end position="153"/>
    </location>
    <ligand>
        <name>(S)-2,3,4,5-tetrahydrodipicolinate</name>
        <dbReference type="ChEBI" id="CHEBI:16845"/>
    </ligand>
</feature>
<dbReference type="AlphaFoldDB" id="A0A8A0RSW0"/>
<comment type="subunit">
    <text evidence="9">Homotetramer.</text>
</comment>
<feature type="binding site" evidence="9">
    <location>
        <position position="33"/>
    </location>
    <ligand>
        <name>NAD(+)</name>
        <dbReference type="ChEBI" id="CHEBI:57540"/>
    </ligand>
</feature>
<keyword evidence="14" id="KW-1185">Reference proteome</keyword>
<evidence type="ECO:0000256" key="1">
    <source>
        <dbReference type="ARBA" id="ARBA00006642"/>
    </source>
</evidence>
<dbReference type="GO" id="GO:0051287">
    <property type="term" value="F:NAD binding"/>
    <property type="evidence" value="ECO:0007669"/>
    <property type="project" value="UniProtKB-UniRule"/>
</dbReference>
<keyword evidence="8 9" id="KW-0457">Lysine biosynthesis</keyword>
<evidence type="ECO:0000256" key="9">
    <source>
        <dbReference type="HAMAP-Rule" id="MF_00102"/>
    </source>
</evidence>
<evidence type="ECO:0000256" key="8">
    <source>
        <dbReference type="ARBA" id="ARBA00023154"/>
    </source>
</evidence>
<dbReference type="InterPro" id="IPR036291">
    <property type="entry name" value="NAD(P)-bd_dom_sf"/>
</dbReference>
<comment type="catalytic activity">
    <reaction evidence="9">
        <text>(S)-2,3,4,5-tetrahydrodipicolinate + NAD(+) + H2O = (2S,4S)-4-hydroxy-2,3,4,5-tetrahydrodipicolinate + NADH + H(+)</text>
        <dbReference type="Rhea" id="RHEA:35323"/>
        <dbReference type="ChEBI" id="CHEBI:15377"/>
        <dbReference type="ChEBI" id="CHEBI:15378"/>
        <dbReference type="ChEBI" id="CHEBI:16845"/>
        <dbReference type="ChEBI" id="CHEBI:57540"/>
        <dbReference type="ChEBI" id="CHEBI:57945"/>
        <dbReference type="ChEBI" id="CHEBI:67139"/>
        <dbReference type="EC" id="1.17.1.8"/>
    </reaction>
</comment>
<gene>
    <name evidence="9 13" type="primary">dapB</name>
    <name evidence="13" type="ORF">H0A61_02824</name>
</gene>
<dbReference type="SUPFAM" id="SSF55347">
    <property type="entry name" value="Glyceraldehyde-3-phosphate dehydrogenase-like, C-terminal domain"/>
    <property type="match status" value="1"/>
</dbReference>
<dbReference type="InterPro" id="IPR023940">
    <property type="entry name" value="DHDPR_bac"/>
</dbReference>
<dbReference type="CDD" id="cd02274">
    <property type="entry name" value="DHDPR_N"/>
    <property type="match status" value="1"/>
</dbReference>
<dbReference type="PROSITE" id="PS01298">
    <property type="entry name" value="DAPB"/>
    <property type="match status" value="1"/>
</dbReference>
<dbReference type="GO" id="GO:0008839">
    <property type="term" value="F:4-hydroxy-tetrahydrodipicolinate reductase"/>
    <property type="evidence" value="ECO:0007669"/>
    <property type="project" value="UniProtKB-UniRule"/>
</dbReference>
<reference evidence="13" key="1">
    <citation type="submission" date="2020-07" db="EMBL/GenBank/DDBJ databases">
        <title>Koleobacter methoxysyntrophicus gen. nov., sp. nov., a novel anaerobic bacterium isolated from deep subsurface oil field and proposal of Koleobacterales ord. nov. in the phylum Firmicutes.</title>
        <authorList>
            <person name="Sakamoto S."/>
            <person name="Tamaki H."/>
        </authorList>
    </citation>
    <scope>NUCLEOTIDE SEQUENCE</scope>
    <source>
        <strain evidence="13">NRmbB1</strain>
    </source>
</reference>
<name>A0A8A0RSW0_9FIRM</name>
<comment type="catalytic activity">
    <reaction evidence="9">
        <text>(S)-2,3,4,5-tetrahydrodipicolinate + NADP(+) + H2O = (2S,4S)-4-hydroxy-2,3,4,5-tetrahydrodipicolinate + NADPH + H(+)</text>
        <dbReference type="Rhea" id="RHEA:35331"/>
        <dbReference type="ChEBI" id="CHEBI:15377"/>
        <dbReference type="ChEBI" id="CHEBI:15378"/>
        <dbReference type="ChEBI" id="CHEBI:16845"/>
        <dbReference type="ChEBI" id="CHEBI:57783"/>
        <dbReference type="ChEBI" id="CHEBI:58349"/>
        <dbReference type="ChEBI" id="CHEBI:67139"/>
        <dbReference type="EC" id="1.17.1.8"/>
    </reaction>
</comment>
<dbReference type="SUPFAM" id="SSF51735">
    <property type="entry name" value="NAD(P)-binding Rossmann-fold domains"/>
    <property type="match status" value="1"/>
</dbReference>
<keyword evidence="3 9" id="KW-0028">Amino-acid biosynthesis</keyword>
<dbReference type="PIRSF" id="PIRSF000161">
    <property type="entry name" value="DHPR"/>
    <property type="match status" value="1"/>
</dbReference>
<dbReference type="KEGG" id="kme:H0A61_02824"/>
<feature type="active site" description="Proton donor" evidence="9">
    <location>
        <position position="146"/>
    </location>
</feature>
<dbReference type="GO" id="GO:0009089">
    <property type="term" value="P:lysine biosynthetic process via diaminopimelate"/>
    <property type="evidence" value="ECO:0007669"/>
    <property type="project" value="UniProtKB-UniRule"/>
</dbReference>
<comment type="pathway">
    <text evidence="9">Amino-acid biosynthesis; L-lysine biosynthesis via DAP pathway; (S)-tetrahydrodipicolinate from L-aspartate: step 4/4.</text>
</comment>
<evidence type="ECO:0000256" key="4">
    <source>
        <dbReference type="ARBA" id="ARBA00022857"/>
    </source>
</evidence>
<keyword evidence="2 9" id="KW-0963">Cytoplasm</keyword>
<dbReference type="InterPro" id="IPR000846">
    <property type="entry name" value="DapB_N"/>
</dbReference>
<evidence type="ECO:0000256" key="10">
    <source>
        <dbReference type="NCBIfam" id="TIGR00036"/>
    </source>
</evidence>
<protein>
    <recommendedName>
        <fullName evidence="9 10">4-hydroxy-tetrahydrodipicolinate reductase</fullName>
        <shortName evidence="9">HTPA reductase</shortName>
        <ecNumber evidence="9 10">1.17.1.8</ecNumber>
    </recommendedName>
</protein>
<organism evidence="13 14">
    <name type="scientific">Koleobacter methoxysyntrophicus</name>
    <dbReference type="NCBI Taxonomy" id="2751313"/>
    <lineage>
        <taxon>Bacteria</taxon>
        <taxon>Bacillati</taxon>
        <taxon>Bacillota</taxon>
        <taxon>Clostridia</taxon>
        <taxon>Koleobacterales</taxon>
        <taxon>Koleobacteraceae</taxon>
        <taxon>Koleobacter</taxon>
    </lineage>
</organism>
<feature type="domain" description="Dihydrodipicolinate reductase C-terminal" evidence="12">
    <location>
        <begin position="115"/>
        <end position="248"/>
    </location>
</feature>
<evidence type="ECO:0000256" key="7">
    <source>
        <dbReference type="ARBA" id="ARBA00023027"/>
    </source>
</evidence>
<feature type="binding site" evidence="9">
    <location>
        <begin position="85"/>
        <end position="87"/>
    </location>
    <ligand>
        <name>NAD(+)</name>
        <dbReference type="ChEBI" id="CHEBI:57540"/>
    </ligand>
</feature>
<keyword evidence="6 9" id="KW-0560">Oxidoreductase</keyword>
<feature type="active site" description="Proton donor/acceptor" evidence="9">
    <location>
        <position position="142"/>
    </location>
</feature>
<evidence type="ECO:0000256" key="5">
    <source>
        <dbReference type="ARBA" id="ARBA00022915"/>
    </source>
</evidence>
<keyword evidence="5 9" id="KW-0220">Diaminopimelate biosynthesis</keyword>
<evidence type="ECO:0000256" key="3">
    <source>
        <dbReference type="ARBA" id="ARBA00022605"/>
    </source>
</evidence>
<evidence type="ECO:0000256" key="6">
    <source>
        <dbReference type="ARBA" id="ARBA00023002"/>
    </source>
</evidence>
<accession>A0A8A0RSW0</accession>
<dbReference type="InterPro" id="IPR022663">
    <property type="entry name" value="DapB_C"/>
</dbReference>
<comment type="function">
    <text evidence="9">Catalyzes the conversion of 4-hydroxy-tetrahydrodipicolinate (HTPA) to tetrahydrodipicolinate.</text>
</comment>
<dbReference type="Proteomes" id="UP000662904">
    <property type="component" value="Chromosome"/>
</dbReference>
<dbReference type="UniPathway" id="UPA00034">
    <property type="reaction ID" value="UER00018"/>
</dbReference>
<comment type="similarity">
    <text evidence="1 9">Belongs to the DapB family.</text>
</comment>
<dbReference type="PANTHER" id="PTHR20836">
    <property type="entry name" value="DIHYDRODIPICOLINATE REDUCTASE"/>
    <property type="match status" value="1"/>
</dbReference>
<dbReference type="RefSeq" id="WP_206707727.1">
    <property type="nucleotide sequence ID" value="NZ_CP059066.1"/>
</dbReference>
<dbReference type="EC" id="1.17.1.8" evidence="9 10"/>
<keyword evidence="4 9" id="KW-0521">NADP</keyword>
<comment type="caution">
    <text evidence="9">Was originally thought to be a dihydrodipicolinate reductase (DHDPR), catalyzing the conversion of dihydrodipicolinate to tetrahydrodipicolinate. However, it was shown in E.coli that the substrate of the enzymatic reaction is not dihydrodipicolinate (DHDP) but in fact (2S,4S)-4-hydroxy-2,3,4,5-tetrahydrodipicolinic acid (HTPA), the product released by the DapA-catalyzed reaction.</text>
</comment>
<dbReference type="Gene3D" id="3.40.50.720">
    <property type="entry name" value="NAD(P)-binding Rossmann-like Domain"/>
    <property type="match status" value="1"/>
</dbReference>
<dbReference type="Pfam" id="PF05173">
    <property type="entry name" value="DapB_C"/>
    <property type="match status" value="1"/>
</dbReference>